<dbReference type="EMBL" id="AMCZ02000025">
    <property type="protein sequence ID" value="EWC40125.1"/>
    <property type="molecule type" value="Genomic_DNA"/>
</dbReference>
<proteinExistence type="predicted"/>
<accession>A0A061JP34</accession>
<dbReference type="Proteomes" id="UP000026923">
    <property type="component" value="Unassembled WGS sequence"/>
</dbReference>
<gene>
    <name evidence="1" type="ORF">B597_016935</name>
</gene>
<dbReference type="HOGENOM" id="CLU_2383940_0_0_6"/>
<protein>
    <submittedName>
        <fullName evidence="1">Uncharacterized protein</fullName>
    </submittedName>
</protein>
<dbReference type="AlphaFoldDB" id="A0A061JP34"/>
<comment type="caution">
    <text evidence="1">The sequence shown here is derived from an EMBL/GenBank/DDBJ whole genome shotgun (WGS) entry which is preliminary data.</text>
</comment>
<name>A0A061JP34_STUST</name>
<reference evidence="1 2" key="1">
    <citation type="journal article" date="2013" name="Genome Announc.">
        <title>Draft Genome of the Nitrogen-Fixing Bacterium Pseudomonas stutzeri Strain KOS6 Isolated from Industrial Hydrocarbon Sludge.</title>
        <authorList>
            <person name="Grigoryeva T.V."/>
            <person name="Laikov A.V."/>
            <person name="Naumova R.P."/>
            <person name="Manolov A.I."/>
            <person name="Larin A.K."/>
            <person name="Karpova I.Y."/>
            <person name="Semashko T.A."/>
            <person name="Alexeev D.G."/>
            <person name="Kostryukova E.S."/>
            <person name="Muller R."/>
            <person name="Govorun V.M."/>
        </authorList>
    </citation>
    <scope>NUCLEOTIDE SEQUENCE [LARGE SCALE GENOMIC DNA]</scope>
    <source>
        <strain evidence="1 2">KOS6</strain>
    </source>
</reference>
<evidence type="ECO:0000313" key="1">
    <source>
        <dbReference type="EMBL" id="EWC40125.1"/>
    </source>
</evidence>
<evidence type="ECO:0000313" key="2">
    <source>
        <dbReference type="Proteomes" id="UP000026923"/>
    </source>
</evidence>
<organism evidence="1 2">
    <name type="scientific">Stutzerimonas stutzeri KOS6</name>
    <dbReference type="NCBI Taxonomy" id="1218352"/>
    <lineage>
        <taxon>Bacteria</taxon>
        <taxon>Pseudomonadati</taxon>
        <taxon>Pseudomonadota</taxon>
        <taxon>Gammaproteobacteria</taxon>
        <taxon>Pseudomonadales</taxon>
        <taxon>Pseudomonadaceae</taxon>
        <taxon>Stutzerimonas</taxon>
    </lineage>
</organism>
<dbReference type="RefSeq" id="WP_024162264.1">
    <property type="nucleotide sequence ID" value="NZ_KK020676.1"/>
</dbReference>
<sequence>MAICDGIYELVSGNGAARLVTVKDGKVDPYDHGGDVIGRLEVAGGGEGDTHGRMFCLSLTDPSPTIDETHIHHAGISYRYRAVQSTLGDELKPA</sequence>